<organism evidence="1 2">
    <name type="scientific">Pholiota conissans</name>
    <dbReference type="NCBI Taxonomy" id="109636"/>
    <lineage>
        <taxon>Eukaryota</taxon>
        <taxon>Fungi</taxon>
        <taxon>Dikarya</taxon>
        <taxon>Basidiomycota</taxon>
        <taxon>Agaricomycotina</taxon>
        <taxon>Agaricomycetes</taxon>
        <taxon>Agaricomycetidae</taxon>
        <taxon>Agaricales</taxon>
        <taxon>Agaricineae</taxon>
        <taxon>Strophariaceae</taxon>
        <taxon>Pholiota</taxon>
    </lineage>
</organism>
<evidence type="ECO:0000313" key="1">
    <source>
        <dbReference type="EMBL" id="KAF9475737.1"/>
    </source>
</evidence>
<sequence length="249" mass="27689">MNHLPMPHSFVAAKITPRLPLCSTHGQRIATSLTQASKPFLALHVRQNSVEDFVWGGANLFVVAREKPGVLGVESEYFVVGGDSGELKAGGNENENENENENVMKVAPPLPFEGPLYLWITPRIYAAVSNKEEYKRRITQSNADEYRYHLDEASVERFRRALRVAGPSIPVVKRTGGDDLGQPGDKWDTWSGETPREVENPIAPTSGRPVLFFFDLIPLDGLGSGCGLGGECVFDELFLLRQYVLYYIH</sequence>
<dbReference type="AlphaFoldDB" id="A0A9P5YUB2"/>
<dbReference type="OrthoDB" id="3252130at2759"/>
<evidence type="ECO:0000313" key="2">
    <source>
        <dbReference type="Proteomes" id="UP000807469"/>
    </source>
</evidence>
<accession>A0A9P5YUB2</accession>
<comment type="caution">
    <text evidence="1">The sequence shown here is derived from an EMBL/GenBank/DDBJ whole genome shotgun (WGS) entry which is preliminary data.</text>
</comment>
<gene>
    <name evidence="1" type="ORF">BDN70DRAFT_221438</name>
</gene>
<keyword evidence="2" id="KW-1185">Reference proteome</keyword>
<protein>
    <submittedName>
        <fullName evidence="1">Uncharacterized protein</fullName>
    </submittedName>
</protein>
<dbReference type="Proteomes" id="UP000807469">
    <property type="component" value="Unassembled WGS sequence"/>
</dbReference>
<reference evidence="1" key="1">
    <citation type="submission" date="2020-11" db="EMBL/GenBank/DDBJ databases">
        <authorList>
            <consortium name="DOE Joint Genome Institute"/>
            <person name="Ahrendt S."/>
            <person name="Riley R."/>
            <person name="Andreopoulos W."/>
            <person name="Labutti K."/>
            <person name="Pangilinan J."/>
            <person name="Ruiz-Duenas F.J."/>
            <person name="Barrasa J.M."/>
            <person name="Sanchez-Garcia M."/>
            <person name="Camarero S."/>
            <person name="Miyauchi S."/>
            <person name="Serrano A."/>
            <person name="Linde D."/>
            <person name="Babiker R."/>
            <person name="Drula E."/>
            <person name="Ayuso-Fernandez I."/>
            <person name="Pacheco R."/>
            <person name="Padilla G."/>
            <person name="Ferreira P."/>
            <person name="Barriuso J."/>
            <person name="Kellner H."/>
            <person name="Castanera R."/>
            <person name="Alfaro M."/>
            <person name="Ramirez L."/>
            <person name="Pisabarro A.G."/>
            <person name="Kuo A."/>
            <person name="Tritt A."/>
            <person name="Lipzen A."/>
            <person name="He G."/>
            <person name="Yan M."/>
            <person name="Ng V."/>
            <person name="Cullen D."/>
            <person name="Martin F."/>
            <person name="Rosso M.-N."/>
            <person name="Henrissat B."/>
            <person name="Hibbett D."/>
            <person name="Martinez A.T."/>
            <person name="Grigoriev I.V."/>
        </authorList>
    </citation>
    <scope>NUCLEOTIDE SEQUENCE</scope>
    <source>
        <strain evidence="1">CIRM-BRFM 674</strain>
    </source>
</reference>
<proteinExistence type="predicted"/>
<dbReference type="EMBL" id="MU155320">
    <property type="protein sequence ID" value="KAF9475737.1"/>
    <property type="molecule type" value="Genomic_DNA"/>
</dbReference>
<name>A0A9P5YUB2_9AGAR</name>